<dbReference type="OrthoDB" id="8443104at2"/>
<accession>A0A1G8FIV5</accession>
<dbReference type="AlphaFoldDB" id="A0A1G8FIV5"/>
<keyword evidence="2" id="KW-1185">Reference proteome</keyword>
<dbReference type="RefSeq" id="WP_143131029.1">
    <property type="nucleotide sequence ID" value="NZ_FNCV01000014.1"/>
</dbReference>
<dbReference type="EMBL" id="FNCV01000014">
    <property type="protein sequence ID" value="SDH82042.1"/>
    <property type="molecule type" value="Genomic_DNA"/>
</dbReference>
<name>A0A1G8FIV5_9PROT</name>
<evidence type="ECO:0000313" key="2">
    <source>
        <dbReference type="Proteomes" id="UP000217076"/>
    </source>
</evidence>
<organism evidence="1 2">
    <name type="scientific">Roseospirillum parvum</name>
    <dbReference type="NCBI Taxonomy" id="83401"/>
    <lineage>
        <taxon>Bacteria</taxon>
        <taxon>Pseudomonadati</taxon>
        <taxon>Pseudomonadota</taxon>
        <taxon>Alphaproteobacteria</taxon>
        <taxon>Rhodospirillales</taxon>
        <taxon>Rhodospirillaceae</taxon>
        <taxon>Roseospirillum</taxon>
    </lineage>
</organism>
<dbReference type="Proteomes" id="UP000217076">
    <property type="component" value="Unassembled WGS sequence"/>
</dbReference>
<protein>
    <submittedName>
        <fullName evidence="1">Uncharacterized protein</fullName>
    </submittedName>
</protein>
<proteinExistence type="predicted"/>
<reference evidence="2" key="1">
    <citation type="submission" date="2016-10" db="EMBL/GenBank/DDBJ databases">
        <authorList>
            <person name="Varghese N."/>
            <person name="Submissions S."/>
        </authorList>
    </citation>
    <scope>NUCLEOTIDE SEQUENCE [LARGE SCALE GENOMIC DNA]</scope>
    <source>
        <strain evidence="2">930I</strain>
    </source>
</reference>
<dbReference type="STRING" id="83401.SAMN05421742_11432"/>
<sequence length="184" mass="20266">MTASSPTPGLRPRLPHLFAVLLAAGLLAGCSLVEPPPPPVCPDVRIDKTTARVVQFKGSGRDVTDIAHDIRLIGFSGECQHTDEGVELTFHAEFLARRGPAGGREGSFRYFVAIPRFAPRPSGKEVLDVDFVYPDVTAPRVRLRDEEVRILIPVPETQSPSQYPIYLGLQLSPDQLQYNRDNPL</sequence>
<evidence type="ECO:0000313" key="1">
    <source>
        <dbReference type="EMBL" id="SDH82042.1"/>
    </source>
</evidence>
<gene>
    <name evidence="1" type="ORF">SAMN05421742_11432</name>
</gene>